<feature type="transmembrane region" description="Helical" evidence="3">
    <location>
        <begin position="125"/>
        <end position="143"/>
    </location>
</feature>
<evidence type="ECO:0000313" key="6">
    <source>
        <dbReference type="Proteomes" id="UP000230423"/>
    </source>
</evidence>
<dbReference type="Gene3D" id="2.60.40.10">
    <property type="entry name" value="Immunoglobulins"/>
    <property type="match status" value="1"/>
</dbReference>
<keyword evidence="1" id="KW-0963">Cytoplasm</keyword>
<dbReference type="GO" id="GO:0140284">
    <property type="term" value="C:endoplasmic reticulum-endosome membrane contact site"/>
    <property type="evidence" value="ECO:0007669"/>
    <property type="project" value="TreeGrafter"/>
</dbReference>
<dbReference type="SUPFAM" id="SSF49354">
    <property type="entry name" value="PapD-like"/>
    <property type="match status" value="1"/>
</dbReference>
<feature type="region of interest" description="Disordered" evidence="2">
    <location>
        <begin position="83"/>
        <end position="104"/>
    </location>
</feature>
<evidence type="ECO:0000256" key="2">
    <source>
        <dbReference type="SAM" id="MobiDB-lite"/>
    </source>
</evidence>
<dbReference type="OrthoDB" id="407959at2759"/>
<keyword evidence="3" id="KW-1133">Transmembrane helix</keyword>
<dbReference type="InterPro" id="IPR000535">
    <property type="entry name" value="MSP_dom"/>
</dbReference>
<dbReference type="InterPro" id="IPR013783">
    <property type="entry name" value="Ig-like_fold"/>
</dbReference>
<evidence type="ECO:0000256" key="3">
    <source>
        <dbReference type="SAM" id="Phobius"/>
    </source>
</evidence>
<dbReference type="Proteomes" id="UP000230423">
    <property type="component" value="Unassembled WGS sequence"/>
</dbReference>
<dbReference type="PANTHER" id="PTHR46384:SF1">
    <property type="entry name" value="MOTILE SPERM DOMAIN-CONTAINING PROTEIN 2"/>
    <property type="match status" value="1"/>
</dbReference>
<feature type="domain" description="MSP" evidence="4">
    <location>
        <begin position="1"/>
        <end position="83"/>
    </location>
</feature>
<gene>
    <name evidence="5" type="ORF">TELCIR_04822</name>
</gene>
<keyword evidence="3" id="KW-0472">Membrane</keyword>
<evidence type="ECO:0000313" key="5">
    <source>
        <dbReference type="EMBL" id="PIO73218.1"/>
    </source>
</evidence>
<accession>A0A2G9USH7</accession>
<dbReference type="AlphaFoldDB" id="A0A2G9USH7"/>
<reference evidence="5 6" key="1">
    <citation type="submission" date="2015-09" db="EMBL/GenBank/DDBJ databases">
        <title>Draft genome of the parasitic nematode Teladorsagia circumcincta isolate WARC Sus (inbred).</title>
        <authorList>
            <person name="Mitreva M."/>
        </authorList>
    </citation>
    <scope>NUCLEOTIDE SEQUENCE [LARGE SCALE GENOMIC DNA]</scope>
    <source>
        <strain evidence="5 6">S</strain>
    </source>
</reference>
<dbReference type="EMBL" id="KZ345496">
    <property type="protein sequence ID" value="PIO73218.1"/>
    <property type="molecule type" value="Genomic_DNA"/>
</dbReference>
<dbReference type="InterPro" id="IPR053012">
    <property type="entry name" value="ER-organelle_contact"/>
</dbReference>
<sequence>MFKIKTTSPEKFRVRPSTGLIPAGSTDIIRVYLQNEYKNSCLKEKFLLMALETENNNLETFGELWKKAENDRKVEQRLKCRINDDASSEGSNTEKVERKNSVSSQQEQIDRLRMHCEWLQRSQRMLMFATLTLFFALIVAVLYERSNHSALEAAIEMLAKKMNATECDAAPMPKQEVLPPITYEEDL</sequence>
<dbReference type="PROSITE" id="PS50202">
    <property type="entry name" value="MSP"/>
    <property type="match status" value="1"/>
</dbReference>
<keyword evidence="3" id="KW-0812">Transmembrane</keyword>
<protein>
    <recommendedName>
        <fullName evidence="1">Major sperm protein</fullName>
    </recommendedName>
</protein>
<comment type="function">
    <text evidence="1">Central component in molecular interactions underlying sperm crawling. Forms an extensive filament system that extends from sperm villipoda, along the leading edge of the pseudopod.</text>
</comment>
<name>A0A2G9USH7_TELCI</name>
<keyword evidence="6" id="KW-1185">Reference proteome</keyword>
<dbReference type="GO" id="GO:0012505">
    <property type="term" value="C:endomembrane system"/>
    <property type="evidence" value="ECO:0007669"/>
    <property type="project" value="TreeGrafter"/>
</dbReference>
<dbReference type="InterPro" id="IPR008962">
    <property type="entry name" value="PapD-like_sf"/>
</dbReference>
<keyword evidence="1" id="KW-0206">Cytoskeleton</keyword>
<dbReference type="PANTHER" id="PTHR46384">
    <property type="entry name" value="MOTILE SPERM DOMAIN-CONTAINING PROTEIN 2"/>
    <property type="match status" value="1"/>
</dbReference>
<proteinExistence type="predicted"/>
<evidence type="ECO:0000256" key="1">
    <source>
        <dbReference type="RuleBase" id="RU003425"/>
    </source>
</evidence>
<organism evidence="5 6">
    <name type="scientific">Teladorsagia circumcincta</name>
    <name type="common">Brown stomach worm</name>
    <name type="synonym">Ostertagia circumcincta</name>
    <dbReference type="NCBI Taxonomy" id="45464"/>
    <lineage>
        <taxon>Eukaryota</taxon>
        <taxon>Metazoa</taxon>
        <taxon>Ecdysozoa</taxon>
        <taxon>Nematoda</taxon>
        <taxon>Chromadorea</taxon>
        <taxon>Rhabditida</taxon>
        <taxon>Rhabditina</taxon>
        <taxon>Rhabditomorpha</taxon>
        <taxon>Strongyloidea</taxon>
        <taxon>Trichostrongylidae</taxon>
        <taxon>Teladorsagia</taxon>
    </lineage>
</organism>
<evidence type="ECO:0000259" key="4">
    <source>
        <dbReference type="PROSITE" id="PS50202"/>
    </source>
</evidence>
<dbReference type="Pfam" id="PF00635">
    <property type="entry name" value="Motile_Sperm"/>
    <property type="match status" value="1"/>
</dbReference>